<gene>
    <name evidence="2" type="ORF">chiPu_0010918</name>
</gene>
<proteinExistence type="predicted"/>
<organism evidence="2 3">
    <name type="scientific">Chiloscyllium punctatum</name>
    <name type="common">Brownbanded bambooshark</name>
    <name type="synonym">Hemiscyllium punctatum</name>
    <dbReference type="NCBI Taxonomy" id="137246"/>
    <lineage>
        <taxon>Eukaryota</taxon>
        <taxon>Metazoa</taxon>
        <taxon>Chordata</taxon>
        <taxon>Craniata</taxon>
        <taxon>Vertebrata</taxon>
        <taxon>Chondrichthyes</taxon>
        <taxon>Elasmobranchii</taxon>
        <taxon>Galeomorphii</taxon>
        <taxon>Galeoidea</taxon>
        <taxon>Orectolobiformes</taxon>
        <taxon>Hemiscylliidae</taxon>
        <taxon>Chiloscyllium</taxon>
    </lineage>
</organism>
<reference evidence="2 3" key="1">
    <citation type="journal article" date="2018" name="Nat. Ecol. Evol.">
        <title>Shark genomes provide insights into elasmobranch evolution and the origin of vertebrates.</title>
        <authorList>
            <person name="Hara Y"/>
            <person name="Yamaguchi K"/>
            <person name="Onimaru K"/>
            <person name="Kadota M"/>
            <person name="Koyanagi M"/>
            <person name="Keeley SD"/>
            <person name="Tatsumi K"/>
            <person name="Tanaka K"/>
            <person name="Motone F"/>
            <person name="Kageyama Y"/>
            <person name="Nozu R"/>
            <person name="Adachi N"/>
            <person name="Nishimura O"/>
            <person name="Nakagawa R"/>
            <person name="Tanegashima C"/>
            <person name="Kiyatake I"/>
            <person name="Matsumoto R"/>
            <person name="Murakumo K"/>
            <person name="Nishida K"/>
            <person name="Terakita A"/>
            <person name="Kuratani S"/>
            <person name="Sato K"/>
            <person name="Hyodo S Kuraku.S."/>
        </authorList>
    </citation>
    <scope>NUCLEOTIDE SEQUENCE [LARGE SCALE GENOMIC DNA]</scope>
</reference>
<keyword evidence="3" id="KW-1185">Reference proteome</keyword>
<dbReference type="AlphaFoldDB" id="A0A401SPZ7"/>
<name>A0A401SPZ7_CHIPU</name>
<feature type="region of interest" description="Disordered" evidence="1">
    <location>
        <begin position="1"/>
        <end position="114"/>
    </location>
</feature>
<feature type="compositionally biased region" description="Basic and acidic residues" evidence="1">
    <location>
        <begin position="1"/>
        <end position="46"/>
    </location>
</feature>
<evidence type="ECO:0000256" key="1">
    <source>
        <dbReference type="SAM" id="MobiDB-lite"/>
    </source>
</evidence>
<evidence type="ECO:0000313" key="3">
    <source>
        <dbReference type="Proteomes" id="UP000287033"/>
    </source>
</evidence>
<accession>A0A401SPZ7</accession>
<feature type="compositionally biased region" description="Basic and acidic residues" evidence="1">
    <location>
        <begin position="53"/>
        <end position="114"/>
    </location>
</feature>
<sequence>MRKREEPSTCERRSPVWESRDLCRREKEPSVGEREREETSVREKRSPLLRQTEGAERGRKKERLREREGAERGREKEPSTGERRSPAQGREGAHCEREGAQCERERSPVCVREK</sequence>
<dbReference type="EMBL" id="BEZZ01000438">
    <property type="protein sequence ID" value="GCC32457.1"/>
    <property type="molecule type" value="Genomic_DNA"/>
</dbReference>
<dbReference type="Proteomes" id="UP000287033">
    <property type="component" value="Unassembled WGS sequence"/>
</dbReference>
<protein>
    <submittedName>
        <fullName evidence="2">Uncharacterized protein</fullName>
    </submittedName>
</protein>
<comment type="caution">
    <text evidence="2">The sequence shown here is derived from an EMBL/GenBank/DDBJ whole genome shotgun (WGS) entry which is preliminary data.</text>
</comment>
<evidence type="ECO:0000313" key="2">
    <source>
        <dbReference type="EMBL" id="GCC32457.1"/>
    </source>
</evidence>